<gene>
    <name evidence="1" type="ORF">GLW04_13855</name>
</gene>
<dbReference type="OrthoDB" id="9914367at2"/>
<evidence type="ECO:0000313" key="2">
    <source>
        <dbReference type="Proteomes" id="UP000460949"/>
    </source>
</evidence>
<reference evidence="1 2" key="1">
    <citation type="submission" date="2019-11" db="EMBL/GenBank/DDBJ databases">
        <title>Genome sequences of 17 halophilic strains isolated from different environments.</title>
        <authorList>
            <person name="Furrow R.E."/>
        </authorList>
    </citation>
    <scope>NUCLEOTIDE SEQUENCE [LARGE SCALE GENOMIC DNA]</scope>
    <source>
        <strain evidence="1 2">22511_23_Filter</strain>
    </source>
</reference>
<protein>
    <recommendedName>
        <fullName evidence="3">Lipoprotein</fullName>
    </recommendedName>
</protein>
<dbReference type="EMBL" id="WMET01000003">
    <property type="protein sequence ID" value="MYL20984.1"/>
    <property type="molecule type" value="Genomic_DNA"/>
</dbReference>
<comment type="caution">
    <text evidence="1">The sequence shown here is derived from an EMBL/GenBank/DDBJ whole genome shotgun (WGS) entry which is preliminary data.</text>
</comment>
<sequence length="158" mass="17811">MSKFLFFLFISISLVGCSSTDQGKDEKNNNNKGEELNEEITIKTGGKNYELEPVYACNKNCTLKDDLKMIHENFDSYGVPEIDTPAKLKINQADIDANSSGAMIHYNSTTKQVNLSDDYSLPVTGNKGESSKYIYYKHHKTEGKKVQYEIYAFTVVPN</sequence>
<name>A0A845E5R5_9BACI</name>
<evidence type="ECO:0000313" key="1">
    <source>
        <dbReference type="EMBL" id="MYL20984.1"/>
    </source>
</evidence>
<dbReference type="PROSITE" id="PS51257">
    <property type="entry name" value="PROKAR_LIPOPROTEIN"/>
    <property type="match status" value="1"/>
</dbReference>
<accession>A0A845E5R5</accession>
<organism evidence="1 2">
    <name type="scientific">Halobacillus litoralis</name>
    <dbReference type="NCBI Taxonomy" id="45668"/>
    <lineage>
        <taxon>Bacteria</taxon>
        <taxon>Bacillati</taxon>
        <taxon>Bacillota</taxon>
        <taxon>Bacilli</taxon>
        <taxon>Bacillales</taxon>
        <taxon>Bacillaceae</taxon>
        <taxon>Halobacillus</taxon>
    </lineage>
</organism>
<dbReference type="AlphaFoldDB" id="A0A845E5R5"/>
<proteinExistence type="predicted"/>
<dbReference type="Proteomes" id="UP000460949">
    <property type="component" value="Unassembled WGS sequence"/>
</dbReference>
<evidence type="ECO:0008006" key="3">
    <source>
        <dbReference type="Google" id="ProtNLM"/>
    </source>
</evidence>
<dbReference type="RefSeq" id="WP_160838261.1">
    <property type="nucleotide sequence ID" value="NZ_WMET01000003.1"/>
</dbReference>